<comment type="catalytic activity">
    <reaction evidence="1">
        <text>a 4-O-methyl-thymidine in DNA + L-cysteinyl-[protein] = a thymidine in DNA + S-methyl-L-cysteinyl-[protein]</text>
        <dbReference type="Rhea" id="RHEA:53428"/>
        <dbReference type="Rhea" id="RHEA-COMP:10131"/>
        <dbReference type="Rhea" id="RHEA-COMP:10132"/>
        <dbReference type="Rhea" id="RHEA-COMP:13555"/>
        <dbReference type="Rhea" id="RHEA-COMP:13556"/>
        <dbReference type="ChEBI" id="CHEBI:29950"/>
        <dbReference type="ChEBI" id="CHEBI:82612"/>
        <dbReference type="ChEBI" id="CHEBI:137386"/>
        <dbReference type="ChEBI" id="CHEBI:137387"/>
        <dbReference type="EC" id="2.1.1.63"/>
    </reaction>
</comment>
<dbReference type="Proteomes" id="UP000183995">
    <property type="component" value="Unassembled WGS sequence"/>
</dbReference>
<dbReference type="PANTHER" id="PTHR42942">
    <property type="entry name" value="6-O-METHYLGUANINE DNA METHYLTRANSFERASE"/>
    <property type="match status" value="1"/>
</dbReference>
<dbReference type="OrthoDB" id="9789813at2"/>
<keyword evidence="3 8" id="KW-0808">Transferase</keyword>
<dbReference type="InterPro" id="IPR036388">
    <property type="entry name" value="WH-like_DNA-bd_sf"/>
</dbReference>
<protein>
    <submittedName>
        <fullName evidence="8">Methylated-DNA-protein-cysteine methyltransferase related protein</fullName>
    </submittedName>
</protein>
<dbReference type="InterPro" id="IPR036217">
    <property type="entry name" value="MethylDNA_cys_MeTrfase_DNAb"/>
</dbReference>
<evidence type="ECO:0000313" key="9">
    <source>
        <dbReference type="Proteomes" id="UP000183995"/>
    </source>
</evidence>
<dbReference type="RefSeq" id="WP_073076342.1">
    <property type="nucleotide sequence ID" value="NZ_FQXV01000002.1"/>
</dbReference>
<dbReference type="PROSITE" id="PS00374">
    <property type="entry name" value="MGMT"/>
    <property type="match status" value="1"/>
</dbReference>
<dbReference type="GO" id="GO:0032259">
    <property type="term" value="P:methylation"/>
    <property type="evidence" value="ECO:0007669"/>
    <property type="project" value="UniProtKB-KW"/>
</dbReference>
<dbReference type="CDD" id="cd06445">
    <property type="entry name" value="ATase"/>
    <property type="match status" value="1"/>
</dbReference>
<dbReference type="NCBIfam" id="TIGR00589">
    <property type="entry name" value="ogt"/>
    <property type="match status" value="1"/>
</dbReference>
<gene>
    <name evidence="8" type="ORF">SAMN02745823_00770</name>
</gene>
<dbReference type="Pfam" id="PF01035">
    <property type="entry name" value="DNA_binding_1"/>
    <property type="match status" value="1"/>
</dbReference>
<accession>A0A1M5VD32</accession>
<evidence type="ECO:0000259" key="7">
    <source>
        <dbReference type="Pfam" id="PF01035"/>
    </source>
</evidence>
<dbReference type="STRING" id="1123282.SAMN02745823_00770"/>
<feature type="domain" description="Methylated-DNA-[protein]-cysteine S-methyltransferase DNA binding" evidence="7">
    <location>
        <begin position="5"/>
        <end position="85"/>
    </location>
</feature>
<dbReference type="InterPro" id="IPR001497">
    <property type="entry name" value="MethylDNA_cys_MeTrfase_AS"/>
</dbReference>
<keyword evidence="5" id="KW-0234">DNA repair</keyword>
<reference evidence="8 9" key="1">
    <citation type="submission" date="2016-11" db="EMBL/GenBank/DDBJ databases">
        <authorList>
            <person name="Jaros S."/>
            <person name="Januszkiewicz K."/>
            <person name="Wedrychowicz H."/>
        </authorList>
    </citation>
    <scope>NUCLEOTIDE SEQUENCE [LARGE SCALE GENOMIC DNA]</scope>
    <source>
        <strain evidence="8 9">DSM 10068</strain>
    </source>
</reference>
<sequence length="106" mass="11837">MNNTFEQIYNIARQIPYGRVTTYGRIAFLIGNPRLSRVVGYAMSGCPDGADVPCHRVVNRFGGLADAFMPLGKESHRLLLEMEGVAFTPDGNVDLERFMWYGPHDG</sequence>
<evidence type="ECO:0000256" key="1">
    <source>
        <dbReference type="ARBA" id="ARBA00001286"/>
    </source>
</evidence>
<evidence type="ECO:0000256" key="6">
    <source>
        <dbReference type="ARBA" id="ARBA00049348"/>
    </source>
</evidence>
<name>A0A1M5VD32_9FIRM</name>
<dbReference type="GO" id="GO:0006281">
    <property type="term" value="P:DNA repair"/>
    <property type="evidence" value="ECO:0007669"/>
    <property type="project" value="UniProtKB-KW"/>
</dbReference>
<proteinExistence type="predicted"/>
<dbReference type="Gene3D" id="1.10.10.10">
    <property type="entry name" value="Winged helix-like DNA-binding domain superfamily/Winged helix DNA-binding domain"/>
    <property type="match status" value="1"/>
</dbReference>
<evidence type="ECO:0000313" key="8">
    <source>
        <dbReference type="EMBL" id="SHH73159.1"/>
    </source>
</evidence>
<evidence type="ECO:0000256" key="2">
    <source>
        <dbReference type="ARBA" id="ARBA00022603"/>
    </source>
</evidence>
<dbReference type="InterPro" id="IPR014048">
    <property type="entry name" value="MethylDNA_cys_MeTrfase_DNA-bd"/>
</dbReference>
<dbReference type="AlphaFoldDB" id="A0A1M5VD32"/>
<dbReference type="InterPro" id="IPR052520">
    <property type="entry name" value="ATL_DNA_repair"/>
</dbReference>
<evidence type="ECO:0000256" key="3">
    <source>
        <dbReference type="ARBA" id="ARBA00022679"/>
    </source>
</evidence>
<organism evidence="8 9">
    <name type="scientific">Sporobacter termitidis DSM 10068</name>
    <dbReference type="NCBI Taxonomy" id="1123282"/>
    <lineage>
        <taxon>Bacteria</taxon>
        <taxon>Bacillati</taxon>
        <taxon>Bacillota</taxon>
        <taxon>Clostridia</taxon>
        <taxon>Eubacteriales</taxon>
        <taxon>Oscillospiraceae</taxon>
        <taxon>Sporobacter</taxon>
    </lineage>
</organism>
<evidence type="ECO:0000256" key="5">
    <source>
        <dbReference type="ARBA" id="ARBA00023204"/>
    </source>
</evidence>
<dbReference type="GO" id="GO:0003908">
    <property type="term" value="F:methylated-DNA-[protein]-cysteine S-methyltransferase activity"/>
    <property type="evidence" value="ECO:0007669"/>
    <property type="project" value="UniProtKB-EC"/>
</dbReference>
<dbReference type="EMBL" id="FQXV01000002">
    <property type="protein sequence ID" value="SHH73159.1"/>
    <property type="molecule type" value="Genomic_DNA"/>
</dbReference>
<dbReference type="SUPFAM" id="SSF46767">
    <property type="entry name" value="Methylated DNA-protein cysteine methyltransferase, C-terminal domain"/>
    <property type="match status" value="1"/>
</dbReference>
<keyword evidence="4" id="KW-0227">DNA damage</keyword>
<comment type="catalytic activity">
    <reaction evidence="6">
        <text>a 6-O-methyl-2'-deoxyguanosine in DNA + L-cysteinyl-[protein] = S-methyl-L-cysteinyl-[protein] + a 2'-deoxyguanosine in DNA</text>
        <dbReference type="Rhea" id="RHEA:24000"/>
        <dbReference type="Rhea" id="RHEA-COMP:10131"/>
        <dbReference type="Rhea" id="RHEA-COMP:10132"/>
        <dbReference type="Rhea" id="RHEA-COMP:11367"/>
        <dbReference type="Rhea" id="RHEA-COMP:11368"/>
        <dbReference type="ChEBI" id="CHEBI:29950"/>
        <dbReference type="ChEBI" id="CHEBI:82612"/>
        <dbReference type="ChEBI" id="CHEBI:85445"/>
        <dbReference type="ChEBI" id="CHEBI:85448"/>
        <dbReference type="EC" id="2.1.1.63"/>
    </reaction>
</comment>
<keyword evidence="9" id="KW-1185">Reference proteome</keyword>
<keyword evidence="2 8" id="KW-0489">Methyltransferase</keyword>
<evidence type="ECO:0000256" key="4">
    <source>
        <dbReference type="ARBA" id="ARBA00022763"/>
    </source>
</evidence>
<dbReference type="PANTHER" id="PTHR42942:SF1">
    <property type="entry name" value="ALKYLTRANSFERASE-LIKE PROTEIN 1"/>
    <property type="match status" value="1"/>
</dbReference>